<dbReference type="PROSITE" id="PS51767">
    <property type="entry name" value="PEPTIDASE_A1"/>
    <property type="match status" value="1"/>
</dbReference>
<dbReference type="GO" id="GO:0005576">
    <property type="term" value="C:extracellular region"/>
    <property type="evidence" value="ECO:0007669"/>
    <property type="project" value="UniProtKB-SubCell"/>
</dbReference>
<evidence type="ECO:0000256" key="5">
    <source>
        <dbReference type="ARBA" id="ARBA00022729"/>
    </source>
</evidence>
<keyword evidence="5 11" id="KW-0732">Signal</keyword>
<dbReference type="GO" id="GO:0004190">
    <property type="term" value="F:aspartic-type endopeptidase activity"/>
    <property type="evidence" value="ECO:0007669"/>
    <property type="project" value="UniProtKB-KW"/>
</dbReference>
<protein>
    <recommendedName>
        <fullName evidence="12">Peptidase A1 domain-containing protein</fullName>
    </recommendedName>
</protein>
<comment type="subcellular location">
    <subcellularLocation>
        <location evidence="1">Secreted</location>
    </subcellularLocation>
</comment>
<evidence type="ECO:0000256" key="2">
    <source>
        <dbReference type="ARBA" id="ARBA00007447"/>
    </source>
</evidence>
<evidence type="ECO:0000313" key="13">
    <source>
        <dbReference type="Proteomes" id="UP000887575"/>
    </source>
</evidence>
<dbReference type="PRINTS" id="PR00792">
    <property type="entry name" value="PEPSIN"/>
</dbReference>
<dbReference type="PANTHER" id="PTHR47966">
    <property type="entry name" value="BETA-SITE APP-CLEAVING ENZYME, ISOFORM A-RELATED"/>
    <property type="match status" value="1"/>
</dbReference>
<evidence type="ECO:0000256" key="8">
    <source>
        <dbReference type="ARBA" id="ARBA00023145"/>
    </source>
</evidence>
<feature type="domain" description="Peptidase A1" evidence="12">
    <location>
        <begin position="75"/>
        <end position="409"/>
    </location>
</feature>
<dbReference type="Proteomes" id="UP000887575">
    <property type="component" value="Unassembled WGS sequence"/>
</dbReference>
<evidence type="ECO:0000256" key="10">
    <source>
        <dbReference type="ARBA" id="ARBA00023180"/>
    </source>
</evidence>
<keyword evidence="9" id="KW-1015">Disulfide bond</keyword>
<dbReference type="Pfam" id="PF00026">
    <property type="entry name" value="Asp"/>
    <property type="match status" value="1"/>
</dbReference>
<accession>A0AAF3FRE1</accession>
<dbReference type="Gene3D" id="2.40.70.10">
    <property type="entry name" value="Acid Proteases"/>
    <property type="match status" value="2"/>
</dbReference>
<reference evidence="14" key="1">
    <citation type="submission" date="2024-02" db="UniProtKB">
        <authorList>
            <consortium name="WormBaseParasite"/>
        </authorList>
    </citation>
    <scope>IDENTIFICATION</scope>
</reference>
<dbReference type="GO" id="GO:0006508">
    <property type="term" value="P:proteolysis"/>
    <property type="evidence" value="ECO:0007669"/>
    <property type="project" value="UniProtKB-KW"/>
</dbReference>
<dbReference type="FunFam" id="2.40.70.10:FF:000058">
    <property type="entry name" value="ASpartyl Protease"/>
    <property type="match status" value="1"/>
</dbReference>
<evidence type="ECO:0000256" key="7">
    <source>
        <dbReference type="ARBA" id="ARBA00022801"/>
    </source>
</evidence>
<feature type="chain" id="PRO_5042247966" description="Peptidase A1 domain-containing protein" evidence="11">
    <location>
        <begin position="16"/>
        <end position="414"/>
    </location>
</feature>
<dbReference type="AlphaFoldDB" id="A0AAF3FRE1"/>
<evidence type="ECO:0000256" key="3">
    <source>
        <dbReference type="ARBA" id="ARBA00022525"/>
    </source>
</evidence>
<evidence type="ECO:0000259" key="12">
    <source>
        <dbReference type="PROSITE" id="PS51767"/>
    </source>
</evidence>
<proteinExistence type="inferred from homology"/>
<dbReference type="InterPro" id="IPR033121">
    <property type="entry name" value="PEPTIDASE_A1"/>
</dbReference>
<keyword evidence="6" id="KW-0064">Aspartyl protease</keyword>
<evidence type="ECO:0000256" key="6">
    <source>
        <dbReference type="ARBA" id="ARBA00022750"/>
    </source>
</evidence>
<dbReference type="GO" id="GO:0005764">
    <property type="term" value="C:lysosome"/>
    <property type="evidence" value="ECO:0007669"/>
    <property type="project" value="TreeGrafter"/>
</dbReference>
<keyword evidence="8" id="KW-0865">Zymogen</keyword>
<sequence length="414" mass="45975">MRLLILLGLLGLSWAAVWKTELVYQKSKMRRMIAEGTWAAHLQKKHAVKAEALKANPHFLGSYPQKVYDYEDEEYLGNVTIGTPEQSLGFDCAFECEDAFCCDYVSQKYKNLKWLNYTRQPEVLKTACDGKARYDYTKSSTFVRGFGDGFDIYYGTGSAYGFLGVDTVRFGEVGSNQLVVPKTTFGMAIHLADFFAEDPIDGILGLAFTSLSVSGSTPVFINAVKQGLVDAPLFTVYLGMVGFQDGVFGGVYTWGGIDQDNCGDILAYVPLQSATYFQYQMTDVSSGTYTFTPRFKWSVISDTGTSFIGGPQKQVFAIADEMGASYDRKNEVFEIPCNATIPDIVFTIGGNKYPVTQKNLIVTAGDDVDFCYLAIFPFGGDDIDWILGDPFIREYCHIFDIGQKRIGLMTVKKK</sequence>
<dbReference type="PANTHER" id="PTHR47966:SF45">
    <property type="entry name" value="PEPTIDASE A1 DOMAIN-CONTAINING PROTEIN"/>
    <property type="match status" value="1"/>
</dbReference>
<organism evidence="13 14">
    <name type="scientific">Mesorhabditis belari</name>
    <dbReference type="NCBI Taxonomy" id="2138241"/>
    <lineage>
        <taxon>Eukaryota</taxon>
        <taxon>Metazoa</taxon>
        <taxon>Ecdysozoa</taxon>
        <taxon>Nematoda</taxon>
        <taxon>Chromadorea</taxon>
        <taxon>Rhabditida</taxon>
        <taxon>Rhabditina</taxon>
        <taxon>Rhabditomorpha</taxon>
        <taxon>Rhabditoidea</taxon>
        <taxon>Rhabditidae</taxon>
        <taxon>Mesorhabditinae</taxon>
        <taxon>Mesorhabditis</taxon>
    </lineage>
</organism>
<dbReference type="WBParaSite" id="MBELARI_LOCUS9779">
    <property type="protein sequence ID" value="MBELARI_LOCUS9779"/>
    <property type="gene ID" value="MBELARI_LOCUS9779"/>
</dbReference>
<comment type="similarity">
    <text evidence="2">Belongs to the peptidase A1 family.</text>
</comment>
<keyword evidence="10" id="KW-0325">Glycoprotein</keyword>
<dbReference type="InterPro" id="IPR021109">
    <property type="entry name" value="Peptidase_aspartic_dom_sf"/>
</dbReference>
<evidence type="ECO:0000256" key="9">
    <source>
        <dbReference type="ARBA" id="ARBA00023157"/>
    </source>
</evidence>
<keyword evidence="7" id="KW-0378">Hydrolase</keyword>
<evidence type="ECO:0000313" key="14">
    <source>
        <dbReference type="WBParaSite" id="MBELARI_LOCUS9779"/>
    </source>
</evidence>
<dbReference type="InterPro" id="IPR001461">
    <property type="entry name" value="Aspartic_peptidase_A1"/>
</dbReference>
<name>A0AAF3FRE1_9BILA</name>
<evidence type="ECO:0000256" key="4">
    <source>
        <dbReference type="ARBA" id="ARBA00022670"/>
    </source>
</evidence>
<evidence type="ECO:0000256" key="1">
    <source>
        <dbReference type="ARBA" id="ARBA00004613"/>
    </source>
</evidence>
<feature type="signal peptide" evidence="11">
    <location>
        <begin position="1"/>
        <end position="15"/>
    </location>
</feature>
<evidence type="ECO:0000256" key="11">
    <source>
        <dbReference type="SAM" id="SignalP"/>
    </source>
</evidence>
<keyword evidence="13" id="KW-1185">Reference proteome</keyword>
<dbReference type="SUPFAM" id="SSF50630">
    <property type="entry name" value="Acid proteases"/>
    <property type="match status" value="1"/>
</dbReference>
<keyword evidence="3" id="KW-0964">Secreted</keyword>
<keyword evidence="4" id="KW-0645">Protease</keyword>